<gene>
    <name evidence="2" type="ORF">DPMN_158409</name>
</gene>
<reference evidence="2" key="1">
    <citation type="journal article" date="2019" name="bioRxiv">
        <title>The Genome of the Zebra Mussel, Dreissena polymorpha: A Resource for Invasive Species Research.</title>
        <authorList>
            <person name="McCartney M.A."/>
            <person name="Auch B."/>
            <person name="Kono T."/>
            <person name="Mallez S."/>
            <person name="Zhang Y."/>
            <person name="Obille A."/>
            <person name="Becker A."/>
            <person name="Abrahante J.E."/>
            <person name="Garbe J."/>
            <person name="Badalamenti J.P."/>
            <person name="Herman A."/>
            <person name="Mangelson H."/>
            <person name="Liachko I."/>
            <person name="Sullivan S."/>
            <person name="Sone E.D."/>
            <person name="Koren S."/>
            <person name="Silverstein K.A.T."/>
            <person name="Beckman K.B."/>
            <person name="Gohl D.M."/>
        </authorList>
    </citation>
    <scope>NUCLEOTIDE SEQUENCE</scope>
    <source>
        <strain evidence="2">Duluth1</strain>
        <tissue evidence="2">Whole animal</tissue>
    </source>
</reference>
<organism evidence="2 3">
    <name type="scientific">Dreissena polymorpha</name>
    <name type="common">Zebra mussel</name>
    <name type="synonym">Mytilus polymorpha</name>
    <dbReference type="NCBI Taxonomy" id="45954"/>
    <lineage>
        <taxon>Eukaryota</taxon>
        <taxon>Metazoa</taxon>
        <taxon>Spiralia</taxon>
        <taxon>Lophotrochozoa</taxon>
        <taxon>Mollusca</taxon>
        <taxon>Bivalvia</taxon>
        <taxon>Autobranchia</taxon>
        <taxon>Heteroconchia</taxon>
        <taxon>Euheterodonta</taxon>
        <taxon>Imparidentia</taxon>
        <taxon>Neoheterodontei</taxon>
        <taxon>Myida</taxon>
        <taxon>Dreissenoidea</taxon>
        <taxon>Dreissenidae</taxon>
        <taxon>Dreissena</taxon>
    </lineage>
</organism>
<feature type="signal peptide" evidence="1">
    <location>
        <begin position="1"/>
        <end position="20"/>
    </location>
</feature>
<evidence type="ECO:0000256" key="1">
    <source>
        <dbReference type="SAM" id="SignalP"/>
    </source>
</evidence>
<evidence type="ECO:0000313" key="2">
    <source>
        <dbReference type="EMBL" id="KAH3780591.1"/>
    </source>
</evidence>
<feature type="chain" id="PRO_5038822671" evidence="1">
    <location>
        <begin position="21"/>
        <end position="82"/>
    </location>
</feature>
<dbReference type="Proteomes" id="UP000828390">
    <property type="component" value="Unassembled WGS sequence"/>
</dbReference>
<keyword evidence="3" id="KW-1185">Reference proteome</keyword>
<proteinExistence type="predicted"/>
<sequence length="82" mass="9152">MLLLFCFIKSVVEILKFTAGATHEVNISSESHIGDGSSNDGDRGVVVIKSLLHYLHKVEQDERADIPDGRLLMSYRSPHCVR</sequence>
<protein>
    <submittedName>
        <fullName evidence="2">Uncharacterized protein</fullName>
    </submittedName>
</protein>
<dbReference type="EMBL" id="JAIWYP010000008">
    <property type="protein sequence ID" value="KAH3780591.1"/>
    <property type="molecule type" value="Genomic_DNA"/>
</dbReference>
<keyword evidence="1" id="KW-0732">Signal</keyword>
<accession>A0A9D4ILY9</accession>
<comment type="caution">
    <text evidence="2">The sequence shown here is derived from an EMBL/GenBank/DDBJ whole genome shotgun (WGS) entry which is preliminary data.</text>
</comment>
<name>A0A9D4ILY9_DREPO</name>
<reference evidence="2" key="2">
    <citation type="submission" date="2020-11" db="EMBL/GenBank/DDBJ databases">
        <authorList>
            <person name="McCartney M.A."/>
            <person name="Auch B."/>
            <person name="Kono T."/>
            <person name="Mallez S."/>
            <person name="Becker A."/>
            <person name="Gohl D.M."/>
            <person name="Silverstein K.A.T."/>
            <person name="Koren S."/>
            <person name="Bechman K.B."/>
            <person name="Herman A."/>
            <person name="Abrahante J.E."/>
            <person name="Garbe J."/>
        </authorList>
    </citation>
    <scope>NUCLEOTIDE SEQUENCE</scope>
    <source>
        <strain evidence="2">Duluth1</strain>
        <tissue evidence="2">Whole animal</tissue>
    </source>
</reference>
<dbReference type="AlphaFoldDB" id="A0A9D4ILY9"/>
<evidence type="ECO:0000313" key="3">
    <source>
        <dbReference type="Proteomes" id="UP000828390"/>
    </source>
</evidence>